<feature type="domain" description="HTH marR-type" evidence="1">
    <location>
        <begin position="1"/>
        <end position="149"/>
    </location>
</feature>
<dbReference type="STRING" id="1028.SAMN05661096_00754"/>
<dbReference type="InterPro" id="IPR036390">
    <property type="entry name" value="WH_DNA-bd_sf"/>
</dbReference>
<dbReference type="SMART" id="SM00347">
    <property type="entry name" value="HTH_MARR"/>
    <property type="match status" value="1"/>
</dbReference>
<dbReference type="PANTHER" id="PTHR33164:SF43">
    <property type="entry name" value="HTH-TYPE TRANSCRIPTIONAL REPRESSOR YETL"/>
    <property type="match status" value="1"/>
</dbReference>
<proteinExistence type="predicted"/>
<dbReference type="InterPro" id="IPR036388">
    <property type="entry name" value="WH-like_DNA-bd_sf"/>
</dbReference>
<keyword evidence="2" id="KW-0238">DNA-binding</keyword>
<protein>
    <submittedName>
        <fullName evidence="2">DNA-binding transcriptional regulator, MarR family</fullName>
    </submittedName>
</protein>
<dbReference type="Gene3D" id="1.10.10.10">
    <property type="entry name" value="Winged helix-like DNA-binding domain superfamily/Winged helix DNA-binding domain"/>
    <property type="match status" value="1"/>
</dbReference>
<dbReference type="SUPFAM" id="SSF46785">
    <property type="entry name" value="Winged helix' DNA-binding domain"/>
    <property type="match status" value="1"/>
</dbReference>
<evidence type="ECO:0000259" key="1">
    <source>
        <dbReference type="PROSITE" id="PS50995"/>
    </source>
</evidence>
<dbReference type="GO" id="GO:0003677">
    <property type="term" value="F:DNA binding"/>
    <property type="evidence" value="ECO:0007669"/>
    <property type="project" value="UniProtKB-KW"/>
</dbReference>
<gene>
    <name evidence="2" type="ORF">SAMN05661096_00754</name>
</gene>
<reference evidence="3" key="1">
    <citation type="submission" date="2017-04" db="EMBL/GenBank/DDBJ databases">
        <authorList>
            <person name="Varghese N."/>
            <person name="Submissions S."/>
        </authorList>
    </citation>
    <scope>NUCLEOTIDE SEQUENCE [LARGE SCALE GENOMIC DNA]</scope>
    <source>
        <strain evidence="3">DSM 4125</strain>
    </source>
</reference>
<sequence length="149" mass="17218">MKLEEEIKQSKFETERQKAILNVIYTANWIGSIQHKIFKKYKLTSPQYNVLRILRGKFPDPLTVSSIQERMLDKMSNASRLVDKLVEKGYAERSTCMYDRRQVDVVITSAGQKLLKEIEPELLDFHNAEMVLTEQDAAAVNEALDKIRG</sequence>
<dbReference type="EMBL" id="FXAW01000001">
    <property type="protein sequence ID" value="SMG15359.1"/>
    <property type="molecule type" value="Genomic_DNA"/>
</dbReference>
<dbReference type="InterPro" id="IPR039422">
    <property type="entry name" value="MarR/SlyA-like"/>
</dbReference>
<dbReference type="PROSITE" id="PS50995">
    <property type="entry name" value="HTH_MARR_2"/>
    <property type="match status" value="1"/>
</dbReference>
<organism evidence="2 3">
    <name type="scientific">Marivirga sericea</name>
    <dbReference type="NCBI Taxonomy" id="1028"/>
    <lineage>
        <taxon>Bacteria</taxon>
        <taxon>Pseudomonadati</taxon>
        <taxon>Bacteroidota</taxon>
        <taxon>Cytophagia</taxon>
        <taxon>Cytophagales</taxon>
        <taxon>Marivirgaceae</taxon>
        <taxon>Marivirga</taxon>
    </lineage>
</organism>
<dbReference type="PANTHER" id="PTHR33164">
    <property type="entry name" value="TRANSCRIPTIONAL REGULATOR, MARR FAMILY"/>
    <property type="match status" value="1"/>
</dbReference>
<dbReference type="RefSeq" id="WP_085515733.1">
    <property type="nucleotide sequence ID" value="NZ_FXAW01000001.1"/>
</dbReference>
<dbReference type="GO" id="GO:0006950">
    <property type="term" value="P:response to stress"/>
    <property type="evidence" value="ECO:0007669"/>
    <property type="project" value="TreeGrafter"/>
</dbReference>
<dbReference type="InterPro" id="IPR000835">
    <property type="entry name" value="HTH_MarR-typ"/>
</dbReference>
<keyword evidence="3" id="KW-1185">Reference proteome</keyword>
<dbReference type="Pfam" id="PF01047">
    <property type="entry name" value="MarR"/>
    <property type="match status" value="1"/>
</dbReference>
<dbReference type="OrthoDB" id="763883at2"/>
<dbReference type="GO" id="GO:0003700">
    <property type="term" value="F:DNA-binding transcription factor activity"/>
    <property type="evidence" value="ECO:0007669"/>
    <property type="project" value="InterPro"/>
</dbReference>
<accession>A0A1X7ILA3</accession>
<dbReference type="AlphaFoldDB" id="A0A1X7ILA3"/>
<evidence type="ECO:0000313" key="2">
    <source>
        <dbReference type="EMBL" id="SMG15359.1"/>
    </source>
</evidence>
<evidence type="ECO:0000313" key="3">
    <source>
        <dbReference type="Proteomes" id="UP000193804"/>
    </source>
</evidence>
<name>A0A1X7ILA3_9BACT</name>
<dbReference type="Proteomes" id="UP000193804">
    <property type="component" value="Unassembled WGS sequence"/>
</dbReference>